<keyword evidence="9" id="KW-1185">Reference proteome</keyword>
<dbReference type="Gene3D" id="3.30.70.120">
    <property type="match status" value="1"/>
</dbReference>
<dbReference type="PANTHER" id="PTHR33545:SF9">
    <property type="entry name" value="UPF0750 MEMBRANE PROTEIN YITE"/>
    <property type="match status" value="1"/>
</dbReference>
<feature type="transmembrane region" description="Helical" evidence="6">
    <location>
        <begin position="103"/>
        <end position="122"/>
    </location>
</feature>
<name>A0A1H8RV95_9FIRM</name>
<dbReference type="STRING" id="112903.SAMN04490178_10478"/>
<organism evidence="8 9">
    <name type="scientific">Propionispora vibrioides</name>
    <dbReference type="NCBI Taxonomy" id="112903"/>
    <lineage>
        <taxon>Bacteria</taxon>
        <taxon>Bacillati</taxon>
        <taxon>Bacillota</taxon>
        <taxon>Negativicutes</taxon>
        <taxon>Selenomonadales</taxon>
        <taxon>Sporomusaceae</taxon>
        <taxon>Propionispora</taxon>
    </lineage>
</organism>
<evidence type="ECO:0000256" key="1">
    <source>
        <dbReference type="ARBA" id="ARBA00004651"/>
    </source>
</evidence>
<feature type="domain" description="DUF2179" evidence="7">
    <location>
        <begin position="218"/>
        <end position="272"/>
    </location>
</feature>
<gene>
    <name evidence="8" type="ORF">SAMN04490178_10478</name>
</gene>
<evidence type="ECO:0000256" key="4">
    <source>
        <dbReference type="ARBA" id="ARBA00022989"/>
    </source>
</evidence>
<evidence type="ECO:0000256" key="3">
    <source>
        <dbReference type="ARBA" id="ARBA00022692"/>
    </source>
</evidence>
<feature type="transmembrane region" description="Helical" evidence="6">
    <location>
        <begin position="142"/>
        <end position="164"/>
    </location>
</feature>
<evidence type="ECO:0000259" key="7">
    <source>
        <dbReference type="Pfam" id="PF10035"/>
    </source>
</evidence>
<dbReference type="Pfam" id="PF02588">
    <property type="entry name" value="YitT_membrane"/>
    <property type="match status" value="1"/>
</dbReference>
<dbReference type="PIRSF" id="PIRSF006483">
    <property type="entry name" value="Membrane_protein_YitT"/>
    <property type="match status" value="1"/>
</dbReference>
<comment type="subcellular location">
    <subcellularLocation>
        <location evidence="1">Cell membrane</location>
        <topology evidence="1">Multi-pass membrane protein</topology>
    </subcellularLocation>
</comment>
<feature type="transmembrane region" description="Helical" evidence="6">
    <location>
        <begin position="5"/>
        <end position="27"/>
    </location>
</feature>
<evidence type="ECO:0000256" key="6">
    <source>
        <dbReference type="SAM" id="Phobius"/>
    </source>
</evidence>
<dbReference type="InterPro" id="IPR003740">
    <property type="entry name" value="YitT"/>
</dbReference>
<dbReference type="InterPro" id="IPR015867">
    <property type="entry name" value="N-reg_PII/ATP_PRibTrfase_C"/>
</dbReference>
<reference evidence="8 9" key="1">
    <citation type="submission" date="2016-10" db="EMBL/GenBank/DDBJ databases">
        <authorList>
            <person name="de Groot N.N."/>
        </authorList>
    </citation>
    <scope>NUCLEOTIDE SEQUENCE [LARGE SCALE GENOMIC DNA]</scope>
    <source>
        <strain evidence="8 9">DSM 13305</strain>
    </source>
</reference>
<keyword evidence="3 6" id="KW-0812">Transmembrane</keyword>
<dbReference type="EMBL" id="FODY01000004">
    <property type="protein sequence ID" value="SEO69843.1"/>
    <property type="molecule type" value="Genomic_DNA"/>
</dbReference>
<feature type="transmembrane region" description="Helical" evidence="6">
    <location>
        <begin position="47"/>
        <end position="67"/>
    </location>
</feature>
<dbReference type="CDD" id="cd16380">
    <property type="entry name" value="YitT_C"/>
    <property type="match status" value="1"/>
</dbReference>
<keyword evidence="5 6" id="KW-0472">Membrane</keyword>
<protein>
    <submittedName>
        <fullName evidence="8">Uncharacterized membrane-anchored protein YitT, contains DUF161 and DUF2179 domains</fullName>
    </submittedName>
</protein>
<evidence type="ECO:0000313" key="8">
    <source>
        <dbReference type="EMBL" id="SEO69843.1"/>
    </source>
</evidence>
<dbReference type="OrthoDB" id="9779786at2"/>
<dbReference type="InterPro" id="IPR019264">
    <property type="entry name" value="DUF2179"/>
</dbReference>
<dbReference type="AlphaFoldDB" id="A0A1H8RV95"/>
<evidence type="ECO:0000313" key="9">
    <source>
        <dbReference type="Proteomes" id="UP000198847"/>
    </source>
</evidence>
<dbReference type="InterPro" id="IPR051461">
    <property type="entry name" value="UPF0750_membrane"/>
</dbReference>
<proteinExistence type="predicted"/>
<dbReference type="Proteomes" id="UP000198847">
    <property type="component" value="Unassembled WGS sequence"/>
</dbReference>
<dbReference type="GO" id="GO:0005886">
    <property type="term" value="C:plasma membrane"/>
    <property type="evidence" value="ECO:0007669"/>
    <property type="project" value="UniProtKB-SubCell"/>
</dbReference>
<accession>A0A1H8RV95</accession>
<dbReference type="Pfam" id="PF10035">
    <property type="entry name" value="DUF2179"/>
    <property type="match status" value="1"/>
</dbReference>
<keyword evidence="4 6" id="KW-1133">Transmembrane helix</keyword>
<evidence type="ECO:0000256" key="5">
    <source>
        <dbReference type="ARBA" id="ARBA00023136"/>
    </source>
</evidence>
<keyword evidence="2" id="KW-1003">Cell membrane</keyword>
<feature type="transmembrane region" description="Helical" evidence="6">
    <location>
        <begin position="79"/>
        <end position="97"/>
    </location>
</feature>
<dbReference type="RefSeq" id="WP_091744387.1">
    <property type="nucleotide sequence ID" value="NZ_FODY01000004.1"/>
</dbReference>
<evidence type="ECO:0000256" key="2">
    <source>
        <dbReference type="ARBA" id="ARBA00022475"/>
    </source>
</evidence>
<sequence length="277" mass="28919">MNRALLNYLGIVVGAAITALGLNMFLIPNKIAAGGVSGLATVLHHLLGVPVGLTMIAFDVPLLLISLKVLGPRFGVNTLLGAVILALSIDVSAPYIPALTHDLLLSALYGGVISGLGLGIVFRSQGTTAGTDQIAAIINKLFSIPIGQALMMVDFFVIASAGIVFKSAELSLYALISLFVTSKLIDLIQEGPSSAKVFLIVTTIPETIADAILADLSRGVTLFSARGGYTKQAGEMVMCVVSTREVTQLKQLVSQLDEKAFVIVADAHEVLGEGFSK</sequence>
<dbReference type="PANTHER" id="PTHR33545">
    <property type="entry name" value="UPF0750 MEMBRANE PROTEIN YITT-RELATED"/>
    <property type="match status" value="1"/>
</dbReference>